<evidence type="ECO:0000313" key="2">
    <source>
        <dbReference type="Proteomes" id="UP001194580"/>
    </source>
</evidence>
<dbReference type="Proteomes" id="UP001194580">
    <property type="component" value="Unassembled WGS sequence"/>
</dbReference>
<dbReference type="EMBL" id="JAAAIL010001075">
    <property type="protein sequence ID" value="KAG0271725.1"/>
    <property type="molecule type" value="Genomic_DNA"/>
</dbReference>
<gene>
    <name evidence="1" type="ORF">BGZ95_000417</name>
</gene>
<dbReference type="AlphaFoldDB" id="A0AAD4DA09"/>
<sequence length="172" mass="19116">MFVRANATASQPWRISPLSSEEHGSMTFTEIELVAFLHKRDELNPIFKNLIGSIDLQRRLTQTELTQDWLQVQTPGMLIQRLIAPVDPRTNNGDRLRGQQKTRAGVVVAVKIVEPEEVHNVFKTAADVVERLLGCMPDEADKVSYLGLDLGQASVVGAYGLLLQNKALRVGK</sequence>
<keyword evidence="2" id="KW-1185">Reference proteome</keyword>
<comment type="caution">
    <text evidence="1">The sequence shown here is derived from an EMBL/GenBank/DDBJ whole genome shotgun (WGS) entry which is preliminary data.</text>
</comment>
<name>A0AAD4DA09_9FUNG</name>
<reference evidence="1" key="1">
    <citation type="journal article" date="2020" name="Fungal Divers.">
        <title>Resolving the Mortierellaceae phylogeny through synthesis of multi-gene phylogenetics and phylogenomics.</title>
        <authorList>
            <person name="Vandepol N."/>
            <person name="Liber J."/>
            <person name="Desiro A."/>
            <person name="Na H."/>
            <person name="Kennedy M."/>
            <person name="Barry K."/>
            <person name="Grigoriev I.V."/>
            <person name="Miller A.N."/>
            <person name="O'Donnell K."/>
            <person name="Stajich J.E."/>
            <person name="Bonito G."/>
        </authorList>
    </citation>
    <scope>NUCLEOTIDE SEQUENCE</scope>
    <source>
        <strain evidence="1">NRRL 28262</strain>
    </source>
</reference>
<evidence type="ECO:0000313" key="1">
    <source>
        <dbReference type="EMBL" id="KAG0271725.1"/>
    </source>
</evidence>
<accession>A0AAD4DA09</accession>
<proteinExistence type="predicted"/>
<protein>
    <submittedName>
        <fullName evidence="1">Uncharacterized protein</fullName>
    </submittedName>
</protein>
<organism evidence="1 2">
    <name type="scientific">Linnemannia exigua</name>
    <dbReference type="NCBI Taxonomy" id="604196"/>
    <lineage>
        <taxon>Eukaryota</taxon>
        <taxon>Fungi</taxon>
        <taxon>Fungi incertae sedis</taxon>
        <taxon>Mucoromycota</taxon>
        <taxon>Mortierellomycotina</taxon>
        <taxon>Mortierellomycetes</taxon>
        <taxon>Mortierellales</taxon>
        <taxon>Mortierellaceae</taxon>
        <taxon>Linnemannia</taxon>
    </lineage>
</organism>